<accession>A0AAW7YDD1</accession>
<name>A0AAW7YDD1_9GAMM</name>
<dbReference type="AlphaFoldDB" id="A0AAW7YDD1"/>
<comment type="caution">
    <text evidence="1">The sequence shown here is derived from an EMBL/GenBank/DDBJ whole genome shotgun (WGS) entry which is preliminary data.</text>
</comment>
<evidence type="ECO:0008006" key="3">
    <source>
        <dbReference type="Google" id="ProtNLM"/>
    </source>
</evidence>
<dbReference type="PROSITE" id="PS51257">
    <property type="entry name" value="PROKAR_LIPOPROTEIN"/>
    <property type="match status" value="1"/>
</dbReference>
<evidence type="ECO:0000313" key="1">
    <source>
        <dbReference type="EMBL" id="MDO6545308.1"/>
    </source>
</evidence>
<evidence type="ECO:0000313" key="2">
    <source>
        <dbReference type="Proteomes" id="UP001170624"/>
    </source>
</evidence>
<organism evidence="1 2">
    <name type="scientific">Photobacterium sanguinicancri</name>
    <dbReference type="NCBI Taxonomy" id="875932"/>
    <lineage>
        <taxon>Bacteria</taxon>
        <taxon>Pseudomonadati</taxon>
        <taxon>Pseudomonadota</taxon>
        <taxon>Gammaproteobacteria</taxon>
        <taxon>Vibrionales</taxon>
        <taxon>Vibrionaceae</taxon>
        <taxon>Photobacterium</taxon>
    </lineage>
</organism>
<proteinExistence type="predicted"/>
<dbReference type="RefSeq" id="WP_303501894.1">
    <property type="nucleotide sequence ID" value="NZ_JAUOPU010000046.1"/>
</dbReference>
<sequence length="471" mass="53341">MKNIKKYILPTVISTVLIGCGGGDESPSSFPSSFDEQKVTYDFENIVEAFLNSNIDYVVQYKPSDDYSGELVKYYDKDGNIVDFKIPTNTTANHGCKAEPLSLDNRKFSSTINNTYFNVKPLSNNQRLVIVSSFPTVFTNKFLGDTSCRYGDFNFNKKYIISKSNEKLIDISSDETIVNTTNLSNVSELTRIYDKKHQTTTTSDGRVLLKPYSNTTINLSDHEFIINKNGEVKTFDSKNQHYITLPNTKGTEWQFFTNRYLVSKPYGGKVFIYDIINKQRMSNLSIDILQNRDTNLLNSDQVTISYGITMSMENGIVPFKYTSHNSDTEHFVSRLINGRWIRSSEISSDLYSILIKKALQNVTSIASDSDNAYMDLNNNGYFAATKATSRGFDLAFDNKYDPSSHPKEITDFPNYLENVHYINGRTVIETSTKVYGYEKRAFYLIDGTNKNIIGSPGEELTTITASAHNMP</sequence>
<gene>
    <name evidence="1" type="ORF">Q4568_22450</name>
</gene>
<dbReference type="EMBL" id="JAUOPU010000046">
    <property type="protein sequence ID" value="MDO6545308.1"/>
    <property type="molecule type" value="Genomic_DNA"/>
</dbReference>
<dbReference type="Proteomes" id="UP001170624">
    <property type="component" value="Unassembled WGS sequence"/>
</dbReference>
<reference evidence="1" key="1">
    <citation type="submission" date="2023-07" db="EMBL/GenBank/DDBJ databases">
        <title>Genome content predicts the carbon catabolic preferences of heterotrophic bacteria.</title>
        <authorList>
            <person name="Gralka M."/>
        </authorList>
    </citation>
    <scope>NUCLEOTIDE SEQUENCE</scope>
    <source>
        <strain evidence="1">G2M05</strain>
    </source>
</reference>
<protein>
    <recommendedName>
        <fullName evidence="3">Lipoprotein</fullName>
    </recommendedName>
</protein>